<evidence type="ECO:0000256" key="1">
    <source>
        <dbReference type="ARBA" id="ARBA00000085"/>
    </source>
</evidence>
<dbReference type="PANTHER" id="PTHR45453:SF2">
    <property type="entry name" value="HISTIDINE KINASE"/>
    <property type="match status" value="1"/>
</dbReference>
<dbReference type="InterPro" id="IPR050351">
    <property type="entry name" value="BphY/WalK/GraS-like"/>
</dbReference>
<evidence type="ECO:0000256" key="4">
    <source>
        <dbReference type="ARBA" id="ARBA00022475"/>
    </source>
</evidence>
<dbReference type="CDD" id="cd00082">
    <property type="entry name" value="HisKA"/>
    <property type="match status" value="1"/>
</dbReference>
<keyword evidence="4" id="KW-1003">Cell membrane</keyword>
<evidence type="ECO:0000256" key="5">
    <source>
        <dbReference type="ARBA" id="ARBA00022679"/>
    </source>
</evidence>
<dbReference type="Proteomes" id="UP000323274">
    <property type="component" value="Unassembled WGS sequence"/>
</dbReference>
<dbReference type="GO" id="GO:0005886">
    <property type="term" value="C:plasma membrane"/>
    <property type="evidence" value="ECO:0007669"/>
    <property type="project" value="UniProtKB-SubCell"/>
</dbReference>
<dbReference type="InterPro" id="IPR003594">
    <property type="entry name" value="HATPase_dom"/>
</dbReference>
<evidence type="ECO:0000259" key="12">
    <source>
        <dbReference type="PROSITE" id="PS50109"/>
    </source>
</evidence>
<feature type="transmembrane region" description="Helical" evidence="11">
    <location>
        <begin position="12"/>
        <end position="35"/>
    </location>
</feature>
<reference evidence="13 14" key="1">
    <citation type="submission" date="2019-04" db="EMBL/GenBank/DDBJ databases">
        <title>A pseudo-fructophilic Leuconostoc citreum strain F192-5 isolated from peel of satsuma mandarin: the first report for isolation and characterization of strain-dependent fructophilic-like characteristics.</title>
        <authorList>
            <person name="Maeno S."/>
            <person name="Tanizawa Y."/>
            <person name="Kajikawa A."/>
            <person name="Kanesaki Y."/>
            <person name="Kubota E."/>
            <person name="Arita M."/>
            <person name="Leon D."/>
            <person name="Endo A."/>
        </authorList>
    </citation>
    <scope>NUCLEOTIDE SEQUENCE [LARGE SCALE GENOMIC DNA]</scope>
    <source>
        <strain evidence="13 14">F192-5</strain>
    </source>
</reference>
<organism evidence="13 14">
    <name type="scientific">Leuconostoc citreum</name>
    <dbReference type="NCBI Taxonomy" id="33964"/>
    <lineage>
        <taxon>Bacteria</taxon>
        <taxon>Bacillati</taxon>
        <taxon>Bacillota</taxon>
        <taxon>Bacilli</taxon>
        <taxon>Lactobacillales</taxon>
        <taxon>Lactobacillaceae</taxon>
        <taxon>Leuconostoc</taxon>
    </lineage>
</organism>
<evidence type="ECO:0000256" key="9">
    <source>
        <dbReference type="ARBA" id="ARBA00023012"/>
    </source>
</evidence>
<evidence type="ECO:0000313" key="14">
    <source>
        <dbReference type="Proteomes" id="UP000323274"/>
    </source>
</evidence>
<keyword evidence="5" id="KW-0808">Transferase</keyword>
<dbReference type="InterPro" id="IPR036097">
    <property type="entry name" value="HisK_dim/P_sf"/>
</dbReference>
<evidence type="ECO:0000256" key="11">
    <source>
        <dbReference type="SAM" id="Phobius"/>
    </source>
</evidence>
<keyword evidence="10 11" id="KW-0472">Membrane</keyword>
<keyword evidence="6 11" id="KW-0812">Transmembrane</keyword>
<evidence type="ECO:0000256" key="3">
    <source>
        <dbReference type="ARBA" id="ARBA00012438"/>
    </source>
</evidence>
<dbReference type="InterPro" id="IPR005467">
    <property type="entry name" value="His_kinase_dom"/>
</dbReference>
<dbReference type="SUPFAM" id="SSF55874">
    <property type="entry name" value="ATPase domain of HSP90 chaperone/DNA topoisomerase II/histidine kinase"/>
    <property type="match status" value="1"/>
</dbReference>
<protein>
    <recommendedName>
        <fullName evidence="3">histidine kinase</fullName>
        <ecNumber evidence="3">2.7.13.3</ecNumber>
    </recommendedName>
</protein>
<dbReference type="SMART" id="SM00387">
    <property type="entry name" value="HATPase_c"/>
    <property type="match status" value="1"/>
</dbReference>
<name>A0A5A5U1K6_LEUCI</name>
<dbReference type="EC" id="2.7.13.3" evidence="3"/>
<accession>A0A5A5U1K6</accession>
<keyword evidence="7 13" id="KW-0418">Kinase</keyword>
<dbReference type="Pfam" id="PF02518">
    <property type="entry name" value="HATPase_c"/>
    <property type="match status" value="1"/>
</dbReference>
<evidence type="ECO:0000256" key="7">
    <source>
        <dbReference type="ARBA" id="ARBA00022777"/>
    </source>
</evidence>
<feature type="domain" description="Histidine kinase" evidence="12">
    <location>
        <begin position="124"/>
        <end position="325"/>
    </location>
</feature>
<comment type="subcellular location">
    <subcellularLocation>
        <location evidence="2">Cell membrane</location>
        <topology evidence="2">Multi-pass membrane protein</topology>
    </subcellularLocation>
</comment>
<dbReference type="GO" id="GO:0004721">
    <property type="term" value="F:phosphoprotein phosphatase activity"/>
    <property type="evidence" value="ECO:0007669"/>
    <property type="project" value="TreeGrafter"/>
</dbReference>
<dbReference type="PROSITE" id="PS50109">
    <property type="entry name" value="HIS_KIN"/>
    <property type="match status" value="1"/>
</dbReference>
<gene>
    <name evidence="13" type="ORF">LCIT_11040</name>
</gene>
<keyword evidence="8 11" id="KW-1133">Transmembrane helix</keyword>
<dbReference type="AlphaFoldDB" id="A0A5A5U1K6"/>
<evidence type="ECO:0000313" key="13">
    <source>
        <dbReference type="EMBL" id="GDZ83862.1"/>
    </source>
</evidence>
<dbReference type="GO" id="GO:0016036">
    <property type="term" value="P:cellular response to phosphate starvation"/>
    <property type="evidence" value="ECO:0007669"/>
    <property type="project" value="TreeGrafter"/>
</dbReference>
<dbReference type="GO" id="GO:0000155">
    <property type="term" value="F:phosphorelay sensor kinase activity"/>
    <property type="evidence" value="ECO:0007669"/>
    <property type="project" value="InterPro"/>
</dbReference>
<evidence type="ECO:0000256" key="2">
    <source>
        <dbReference type="ARBA" id="ARBA00004651"/>
    </source>
</evidence>
<dbReference type="SUPFAM" id="SSF47384">
    <property type="entry name" value="Homodimeric domain of signal transducing histidine kinase"/>
    <property type="match status" value="1"/>
</dbReference>
<dbReference type="PANTHER" id="PTHR45453">
    <property type="entry name" value="PHOSPHATE REGULON SENSOR PROTEIN PHOR"/>
    <property type="match status" value="1"/>
</dbReference>
<evidence type="ECO:0000256" key="8">
    <source>
        <dbReference type="ARBA" id="ARBA00022989"/>
    </source>
</evidence>
<proteinExistence type="predicted"/>
<dbReference type="InterPro" id="IPR036890">
    <property type="entry name" value="HATPase_C_sf"/>
</dbReference>
<dbReference type="EMBL" id="BJJW01000006">
    <property type="protein sequence ID" value="GDZ83862.1"/>
    <property type="molecule type" value="Genomic_DNA"/>
</dbReference>
<sequence>MSTVKLYAKISISEWPIILAYSLLMLLLSFLGYLYKIDLVIIIDLIRYSIIPLLIIVSTRIYQKIIDTKQVQKAIIEQKATNIKMHGFYGHLYAKTLTTFMNKAQADNRQLIEAFKERQDYLTLWSHEMKTPLTTLTLAAENNTVVPSDLVSEKADLLTYHIEQLLTIDRLADFNKDLYFEYISLSTCVTDVVKQNTSYFLSHKVVPIITLPEVMVLSDQKWLCVMLTQLISNAIKYSPQNSRIALTFDDHTLWIKDFGVGISQSDLPRIFDQGFTGTNGRLNSEATGMGLYIVQRIAAILDIQVTIQSYQQKGTSVAVQFNPKKLKYNKL</sequence>
<dbReference type="InterPro" id="IPR003661">
    <property type="entry name" value="HisK_dim/P_dom"/>
</dbReference>
<evidence type="ECO:0000256" key="10">
    <source>
        <dbReference type="ARBA" id="ARBA00023136"/>
    </source>
</evidence>
<dbReference type="Gene3D" id="3.30.565.10">
    <property type="entry name" value="Histidine kinase-like ATPase, C-terminal domain"/>
    <property type="match status" value="1"/>
</dbReference>
<comment type="caution">
    <text evidence="13">The sequence shown here is derived from an EMBL/GenBank/DDBJ whole genome shotgun (WGS) entry which is preliminary data.</text>
</comment>
<feature type="transmembrane region" description="Helical" evidence="11">
    <location>
        <begin position="41"/>
        <end position="62"/>
    </location>
</feature>
<comment type="catalytic activity">
    <reaction evidence="1">
        <text>ATP + protein L-histidine = ADP + protein N-phospho-L-histidine.</text>
        <dbReference type="EC" id="2.7.13.3"/>
    </reaction>
</comment>
<evidence type="ECO:0000256" key="6">
    <source>
        <dbReference type="ARBA" id="ARBA00022692"/>
    </source>
</evidence>
<keyword evidence="9" id="KW-0902">Two-component regulatory system</keyword>
<dbReference type="RefSeq" id="WP_147002173.1">
    <property type="nucleotide sequence ID" value="NZ_BJJW01000006.1"/>
</dbReference>